<organism evidence="1 2">
    <name type="scientific">Coniosporium tulheliwenetii</name>
    <dbReference type="NCBI Taxonomy" id="3383036"/>
    <lineage>
        <taxon>Eukaryota</taxon>
        <taxon>Fungi</taxon>
        <taxon>Dikarya</taxon>
        <taxon>Ascomycota</taxon>
        <taxon>Pezizomycotina</taxon>
        <taxon>Dothideomycetes</taxon>
        <taxon>Dothideomycetes incertae sedis</taxon>
        <taxon>Coniosporium</taxon>
    </lineage>
</organism>
<name>A0ACC2ZCT5_9PEZI</name>
<comment type="caution">
    <text evidence="1">The sequence shown here is derived from an EMBL/GenBank/DDBJ whole genome shotgun (WGS) entry which is preliminary data.</text>
</comment>
<evidence type="ECO:0000313" key="1">
    <source>
        <dbReference type="EMBL" id="KAJ9645275.1"/>
    </source>
</evidence>
<accession>A0ACC2ZCT5</accession>
<proteinExistence type="predicted"/>
<gene>
    <name evidence="1" type="primary">AQY1_2</name>
    <name evidence="1" type="ORF">H2199_003281</name>
</gene>
<dbReference type="Proteomes" id="UP001172680">
    <property type="component" value="Unassembled WGS sequence"/>
</dbReference>
<protein>
    <submittedName>
        <fullName evidence="1">Aquaporin-1</fullName>
    </submittedName>
</protein>
<dbReference type="EMBL" id="JAPDRP010000008">
    <property type="protein sequence ID" value="KAJ9645275.1"/>
    <property type="molecule type" value="Genomic_DNA"/>
</dbReference>
<evidence type="ECO:0000313" key="2">
    <source>
        <dbReference type="Proteomes" id="UP001172680"/>
    </source>
</evidence>
<keyword evidence="2" id="KW-1185">Reference proteome</keyword>
<reference evidence="1" key="1">
    <citation type="submission" date="2022-10" db="EMBL/GenBank/DDBJ databases">
        <title>Culturing micro-colonial fungi from biological soil crusts in the Mojave desert and describing Neophaeococcomyces mojavensis, and introducing the new genera and species Taxawa tesnikishii.</title>
        <authorList>
            <person name="Kurbessoian T."/>
            <person name="Stajich J.E."/>
        </authorList>
    </citation>
    <scope>NUCLEOTIDE SEQUENCE</scope>
    <source>
        <strain evidence="1">JES_115</strain>
    </source>
</reference>
<sequence length="317" mass="34408">MAPILPIHNRGNAGHFHSESRRFMPNRIRNELIATIAEFVGTFMFLFFAFGAAQVADAAAIVESGPRTQTNHSISQAPNTSTLLYISLASGFSLVANVWVFYRISGGLFNPAVTLGLYLVGALKPVRATLCFIAQILAGIAAAAFVSGILPGPLNVTTTLSNGISITRGVFLEMFLTAELVFTVFMLAVEKHKATYLAPVGIGLVLFIAEMTGVYFTGGSLNPARSFGPAVVTGRFEGYHWIYWIGPFLGTLTAYAFYELMKFSEYKTVNPGQDLNDQEDKFFQPPEDPSTAEQVETPNVTAQMADQVAERVVLAID</sequence>